<accession>A0ABR6VGD9</accession>
<gene>
    <name evidence="1" type="ORF">H8J70_03830</name>
</gene>
<keyword evidence="2" id="KW-1185">Reference proteome</keyword>
<dbReference type="Proteomes" id="UP000606870">
    <property type="component" value="Unassembled WGS sequence"/>
</dbReference>
<dbReference type="EMBL" id="JACOGK010000008">
    <property type="protein sequence ID" value="MBC3536380.1"/>
    <property type="molecule type" value="Genomic_DNA"/>
</dbReference>
<comment type="caution">
    <text evidence="1">The sequence shown here is derived from an EMBL/GenBank/DDBJ whole genome shotgun (WGS) entry which is preliminary data.</text>
</comment>
<name>A0ABR6VGD9_9FIRM</name>
<proteinExistence type="predicted"/>
<evidence type="ECO:0000313" key="2">
    <source>
        <dbReference type="Proteomes" id="UP000606870"/>
    </source>
</evidence>
<evidence type="ECO:0000313" key="1">
    <source>
        <dbReference type="EMBL" id="MBC3536380.1"/>
    </source>
</evidence>
<protein>
    <submittedName>
        <fullName evidence="1">Uncharacterized protein</fullName>
    </submittedName>
</protein>
<dbReference type="RefSeq" id="WP_186502541.1">
    <property type="nucleotide sequence ID" value="NZ_JACOGK010000008.1"/>
</dbReference>
<sequence>MAYISAETAVADIVTAAKTIGTVNNEAAATLFAQHFVTYVLNYCNRNDFPEACTLTGAAFSFVSPLAYKNSISVFSL</sequence>
<organism evidence="1 2">
    <name type="scientific">Megasphaera hominis</name>
    <dbReference type="NCBI Taxonomy" id="159836"/>
    <lineage>
        <taxon>Bacteria</taxon>
        <taxon>Bacillati</taxon>
        <taxon>Bacillota</taxon>
        <taxon>Negativicutes</taxon>
        <taxon>Veillonellales</taxon>
        <taxon>Veillonellaceae</taxon>
        <taxon>Megasphaera</taxon>
    </lineage>
</organism>
<reference evidence="1 2" key="1">
    <citation type="submission" date="2020-08" db="EMBL/GenBank/DDBJ databases">
        <authorList>
            <person name="Liu C."/>
            <person name="Sun Q."/>
        </authorList>
    </citation>
    <scope>NUCLEOTIDE SEQUENCE [LARGE SCALE GENOMIC DNA]</scope>
    <source>
        <strain evidence="1 2">NSJ-59</strain>
    </source>
</reference>